<sequence>MKDLDLGKDYVIPSPSYRGITCWSEERQLKSRYQPSKEQKHCPCQDALDTAARVEGLPLDVSMQSHLKMLGEESQKSKYHQSLSQLKPFRTTTKHEHPVDNAGLFSLMTFSWLTPLAYKAYRKGELFFEDIWMLSKLESSECNSRRLMRLWQTELQDHGNEGASLRRVVWKFCHTRLLISIVCLMVTQLAGFSGPWNK</sequence>
<organism evidence="1 2">
    <name type="scientific">Erpetoichthys calabaricus</name>
    <name type="common">Rope fish</name>
    <name type="synonym">Calamoichthys calabaricus</name>
    <dbReference type="NCBI Taxonomy" id="27687"/>
    <lineage>
        <taxon>Eukaryota</taxon>
        <taxon>Metazoa</taxon>
        <taxon>Chordata</taxon>
        <taxon>Craniata</taxon>
        <taxon>Vertebrata</taxon>
        <taxon>Euteleostomi</taxon>
        <taxon>Actinopterygii</taxon>
        <taxon>Polypteriformes</taxon>
        <taxon>Polypteridae</taxon>
        <taxon>Erpetoichthys</taxon>
    </lineage>
</organism>
<reference evidence="1" key="2">
    <citation type="submission" date="2025-08" db="UniProtKB">
        <authorList>
            <consortium name="Ensembl"/>
        </authorList>
    </citation>
    <scope>IDENTIFICATION</scope>
</reference>
<reference evidence="1" key="1">
    <citation type="submission" date="2021-06" db="EMBL/GenBank/DDBJ databases">
        <authorList>
            <consortium name="Wellcome Sanger Institute Data Sharing"/>
        </authorList>
    </citation>
    <scope>NUCLEOTIDE SEQUENCE [LARGE SCALE GENOMIC DNA]</scope>
</reference>
<dbReference type="AlphaFoldDB" id="A0A8C4RUL2"/>
<accession>A0A8C4RUL2</accession>
<gene>
    <name evidence="1" type="primary">ABCC5</name>
    <name evidence="1" type="synonym">abcc5</name>
</gene>
<dbReference type="GeneTree" id="ENSGT00940000155470"/>
<dbReference type="Proteomes" id="UP000694620">
    <property type="component" value="Chromosome 2"/>
</dbReference>
<reference evidence="1" key="3">
    <citation type="submission" date="2025-09" db="UniProtKB">
        <authorList>
            <consortium name="Ensembl"/>
        </authorList>
    </citation>
    <scope>IDENTIFICATION</scope>
</reference>
<evidence type="ECO:0000313" key="2">
    <source>
        <dbReference type="Proteomes" id="UP000694620"/>
    </source>
</evidence>
<evidence type="ECO:0000313" key="1">
    <source>
        <dbReference type="Ensembl" id="ENSECRP00000007044.1"/>
    </source>
</evidence>
<keyword evidence="2" id="KW-1185">Reference proteome</keyword>
<protein>
    <submittedName>
        <fullName evidence="1">ATP-binding cassette, sub-family C (CFTR/MRP), member 5</fullName>
    </submittedName>
</protein>
<name>A0A8C4RUL2_ERPCA</name>
<proteinExistence type="predicted"/>
<dbReference type="Ensembl" id="ENSECRT00000007157.1">
    <property type="protein sequence ID" value="ENSECRP00000007044.1"/>
    <property type="gene ID" value="ENSECRG00000004685.1"/>
</dbReference>